<dbReference type="PANTHER" id="PTHR42840">
    <property type="entry name" value="NAD(P)-BINDING ROSSMANN-FOLD SUPERFAMILY PROTEIN-RELATED"/>
    <property type="match status" value="1"/>
</dbReference>
<organism evidence="6 7">
    <name type="scientific">Mycobacterium kiyosense</name>
    <dbReference type="NCBI Taxonomy" id="2871094"/>
    <lineage>
        <taxon>Bacteria</taxon>
        <taxon>Bacillati</taxon>
        <taxon>Actinomycetota</taxon>
        <taxon>Actinomycetes</taxon>
        <taxon>Mycobacteriales</taxon>
        <taxon>Mycobacteriaceae</taxon>
        <taxon>Mycobacterium</taxon>
    </lineage>
</organism>
<evidence type="ECO:0000259" key="4">
    <source>
        <dbReference type="Pfam" id="PF22725"/>
    </source>
</evidence>
<dbReference type="AlphaFoldDB" id="A0A9P3QBL2"/>
<dbReference type="Gene3D" id="3.30.360.10">
    <property type="entry name" value="Dihydrodipicolinate Reductase, domain 2"/>
    <property type="match status" value="1"/>
</dbReference>
<dbReference type="Proteomes" id="UP001064782">
    <property type="component" value="Unassembled WGS sequence"/>
</dbReference>
<dbReference type="GO" id="GO:0005737">
    <property type="term" value="C:cytoplasm"/>
    <property type="evidence" value="ECO:0007669"/>
    <property type="project" value="TreeGrafter"/>
</dbReference>
<comment type="caution">
    <text evidence="6">The sequence shown here is derived from an EMBL/GenBank/DDBJ whole genome shotgun (WGS) entry which is preliminary data.</text>
</comment>
<evidence type="ECO:0000313" key="6">
    <source>
        <dbReference type="EMBL" id="GLD32860.1"/>
    </source>
</evidence>
<dbReference type="EMBL" id="BRXE01000245">
    <property type="protein sequence ID" value="GLB86984.1"/>
    <property type="molecule type" value="Genomic_DNA"/>
</dbReference>
<dbReference type="GO" id="GO:0006740">
    <property type="term" value="P:NADPH regeneration"/>
    <property type="evidence" value="ECO:0007669"/>
    <property type="project" value="TreeGrafter"/>
</dbReference>
<evidence type="ECO:0000256" key="2">
    <source>
        <dbReference type="ARBA" id="ARBA00023002"/>
    </source>
</evidence>
<name>A0A9P3QBL2_9MYCO</name>
<reference evidence="6" key="1">
    <citation type="submission" date="2022-08" db="EMBL/GenBank/DDBJ databases">
        <title>Mycobacterium kiyosense sp. nov., scotochromogenic slow-glowing species isolated from respiratory specimens.</title>
        <authorList>
            <person name="Fukano H."/>
            <person name="Kazumi Y."/>
            <person name="Sakagami N."/>
            <person name="Ato M."/>
            <person name="Mitarai S."/>
            <person name="Hoshino Y."/>
        </authorList>
    </citation>
    <scope>NUCLEOTIDE SEQUENCE</scope>
    <source>
        <strain evidence="6">1413</strain>
        <strain evidence="5">SRL2020-028</strain>
    </source>
</reference>
<keyword evidence="7" id="KW-1185">Reference proteome</keyword>
<dbReference type="InterPro" id="IPR036291">
    <property type="entry name" value="NAD(P)-bd_dom_sf"/>
</dbReference>
<evidence type="ECO:0000259" key="3">
    <source>
        <dbReference type="Pfam" id="PF01408"/>
    </source>
</evidence>
<dbReference type="Proteomes" id="UP001165663">
    <property type="component" value="Unassembled WGS sequence"/>
</dbReference>
<feature type="domain" description="Gfo/Idh/MocA-like oxidoreductase N-terminal" evidence="3">
    <location>
        <begin position="7"/>
        <end position="127"/>
    </location>
</feature>
<accession>A0A9P3QBL2</accession>
<protein>
    <submittedName>
        <fullName evidence="6">Inositol 2-dehydrogenase</fullName>
    </submittedName>
</protein>
<keyword evidence="2" id="KW-0560">Oxidoreductase</keyword>
<dbReference type="InterPro" id="IPR055170">
    <property type="entry name" value="GFO_IDH_MocA-like_dom"/>
</dbReference>
<dbReference type="Gene3D" id="3.40.50.720">
    <property type="entry name" value="NAD(P)-binding Rossmann-like Domain"/>
    <property type="match status" value="1"/>
</dbReference>
<dbReference type="SUPFAM" id="SSF51735">
    <property type="entry name" value="NAD(P)-binding Rossmann-fold domains"/>
    <property type="match status" value="1"/>
</dbReference>
<dbReference type="PANTHER" id="PTHR42840:SF3">
    <property type="entry name" value="BINDING ROSSMANN FOLD OXIDOREDUCTASE, PUTATIVE (AFU_ORTHOLOGUE AFUA_2G10240)-RELATED"/>
    <property type="match status" value="1"/>
</dbReference>
<comment type="similarity">
    <text evidence="1">Belongs to the Gfo/Idh/MocA family.</text>
</comment>
<dbReference type="RefSeq" id="WP_236980203.1">
    <property type="nucleotide sequence ID" value="NZ_BRXE01000245.1"/>
</dbReference>
<evidence type="ECO:0000313" key="7">
    <source>
        <dbReference type="Proteomes" id="UP001064782"/>
    </source>
</evidence>
<dbReference type="InterPro" id="IPR000683">
    <property type="entry name" value="Gfo/Idh/MocA-like_OxRdtase_N"/>
</dbReference>
<dbReference type="SUPFAM" id="SSF55347">
    <property type="entry name" value="Glyceraldehyde-3-phosphate dehydrogenase-like, C-terminal domain"/>
    <property type="match status" value="1"/>
</dbReference>
<evidence type="ECO:0000313" key="5">
    <source>
        <dbReference type="EMBL" id="GLB86984.1"/>
    </source>
</evidence>
<evidence type="ECO:0000256" key="1">
    <source>
        <dbReference type="ARBA" id="ARBA00010928"/>
    </source>
</evidence>
<dbReference type="Pfam" id="PF22725">
    <property type="entry name" value="GFO_IDH_MocA_C3"/>
    <property type="match status" value="1"/>
</dbReference>
<dbReference type="GO" id="GO:0000166">
    <property type="term" value="F:nucleotide binding"/>
    <property type="evidence" value="ECO:0007669"/>
    <property type="project" value="InterPro"/>
</dbReference>
<feature type="domain" description="GFO/IDH/MocA-like oxidoreductase" evidence="4">
    <location>
        <begin position="135"/>
        <end position="246"/>
    </location>
</feature>
<dbReference type="GeneID" id="83631595"/>
<gene>
    <name evidence="6" type="primary">iolG</name>
    <name evidence="6" type="ORF">Mkiyose1413_47430</name>
    <name evidence="5" type="ORF">SRL2020028_62400</name>
</gene>
<dbReference type="EMBL" id="BRZI01000056">
    <property type="protein sequence ID" value="GLD32860.1"/>
    <property type="molecule type" value="Genomic_DNA"/>
</dbReference>
<proteinExistence type="inferred from homology"/>
<dbReference type="GO" id="GO:0016491">
    <property type="term" value="F:oxidoreductase activity"/>
    <property type="evidence" value="ECO:0007669"/>
    <property type="project" value="UniProtKB-KW"/>
</dbReference>
<dbReference type="Pfam" id="PF01408">
    <property type="entry name" value="GFO_IDH_MocA"/>
    <property type="match status" value="1"/>
</dbReference>
<sequence length="333" mass="35553">MSAAPVRLAVCGLGSMGMRHLEIFTGLAPWAEIAAVADSHRPFVERAAGGMADVAVFEDPIECVRTADVDAVVVASADETHYGIVDACLARGLDVFCEKPLTVSTRQALQLVAAERVAGRRLVQVGFMRRYDANYRYLYDTVRSGRVGEPVLITQRHYNPSAVNNFDARQLVNSSAAHDIDLFRWLTGDEIRSVHCLVKEGGSGATLTVVVTLTSQSGVLGVLQLGRGPGMQYDIGLELVADRGSLTLGSPSLVTQAVAGAMAAQRLPDTWMERFDAAYRAQDAAWLRGVATRSVDGPTSYDGYATSAVVEAALTSLHTGDTAAVTQLRPGEI</sequence>